<accession>A0ABZ0P9T9</accession>
<dbReference type="InterPro" id="IPR027417">
    <property type="entry name" value="P-loop_NTPase"/>
</dbReference>
<keyword evidence="2" id="KW-1185">Reference proteome</keyword>
<protein>
    <recommendedName>
        <fullName evidence="3">DNA polymerase III subunit delta</fullName>
    </recommendedName>
</protein>
<organism evidence="1 2">
    <name type="scientific">Metamycoplasma equirhinis</name>
    <dbReference type="NCBI Taxonomy" id="92402"/>
    <lineage>
        <taxon>Bacteria</taxon>
        <taxon>Bacillati</taxon>
        <taxon>Mycoplasmatota</taxon>
        <taxon>Mycoplasmoidales</taxon>
        <taxon>Metamycoplasmataceae</taxon>
        <taxon>Metamycoplasma</taxon>
    </lineage>
</organism>
<gene>
    <name evidence="1" type="ORF">R9B83_02205</name>
</gene>
<name>A0ABZ0P9T9_9BACT</name>
<dbReference type="Pfam" id="PF13177">
    <property type="entry name" value="DNA_pol3_delta2"/>
    <property type="match status" value="1"/>
</dbReference>
<reference evidence="1" key="1">
    <citation type="submission" date="2023-11" db="EMBL/GenBank/DDBJ databases">
        <title>Completed genome sequence of Mycoplasma equirhinis type strain M432/72.</title>
        <authorList>
            <person name="Spergser J."/>
        </authorList>
    </citation>
    <scope>NUCLEOTIDE SEQUENCE [LARGE SCALE GENOMIC DNA]</scope>
    <source>
        <strain evidence="1">M432/72</strain>
    </source>
</reference>
<proteinExistence type="predicted"/>
<evidence type="ECO:0000313" key="2">
    <source>
        <dbReference type="Proteomes" id="UP001303601"/>
    </source>
</evidence>
<dbReference type="Proteomes" id="UP001303601">
    <property type="component" value="Chromosome"/>
</dbReference>
<dbReference type="EMBL" id="CP137845">
    <property type="protein sequence ID" value="WPB53783.1"/>
    <property type="molecule type" value="Genomic_DNA"/>
</dbReference>
<dbReference type="SUPFAM" id="SSF52540">
    <property type="entry name" value="P-loop containing nucleoside triphosphate hydrolases"/>
    <property type="match status" value="1"/>
</dbReference>
<dbReference type="RefSeq" id="WP_140031364.1">
    <property type="nucleotide sequence ID" value="NZ_CP137845.1"/>
</dbReference>
<dbReference type="Gene3D" id="3.40.50.300">
    <property type="entry name" value="P-loop containing nucleotide triphosphate hydrolases"/>
    <property type="match status" value="1"/>
</dbReference>
<dbReference type="GeneID" id="94493686"/>
<evidence type="ECO:0000313" key="1">
    <source>
        <dbReference type="EMBL" id="WPB53783.1"/>
    </source>
</evidence>
<sequence>MKSNDNFLRIIKNSIYENKLQQVYLFSQLISNDFDEYIKTFINLVNDENFLSFDQITFGDNYYIVNPNNESIAKEEILSAITWATKSAINSKKQKILIIKNIENGSMKSLNSLLKFLENPPFNTIVLMTTNQKNNVLKTIKSRSFLIDIKNSFANIYDIDSFLLAYPIAENEELAESKIKLKELNNLILQSNKKPETLIAFLILNFDKANAKKILIYMFIVYEDIYKNLLKSYKYSLLTESELNNKNFSKKNIANIVDLIVESYEIFSKNINFSIQKINFINKLEEIYEL</sequence>
<evidence type="ECO:0008006" key="3">
    <source>
        <dbReference type="Google" id="ProtNLM"/>
    </source>
</evidence>